<keyword evidence="6" id="KW-1185">Reference proteome</keyword>
<dbReference type="SMART" id="SM00028">
    <property type="entry name" value="TPR"/>
    <property type="match status" value="5"/>
</dbReference>
<evidence type="ECO:0000256" key="2">
    <source>
        <dbReference type="ARBA" id="ARBA00023125"/>
    </source>
</evidence>
<evidence type="ECO:0000256" key="3">
    <source>
        <dbReference type="PROSITE-ProRule" id="PRU01091"/>
    </source>
</evidence>
<dbReference type="PANTHER" id="PTHR47691">
    <property type="entry name" value="REGULATOR-RELATED"/>
    <property type="match status" value="1"/>
</dbReference>
<dbReference type="SUPFAM" id="SSF46894">
    <property type="entry name" value="C-terminal effector domain of the bipartite response regulators"/>
    <property type="match status" value="1"/>
</dbReference>
<dbReference type="InterPro" id="IPR005158">
    <property type="entry name" value="BTAD"/>
</dbReference>
<dbReference type="Gene3D" id="1.10.10.10">
    <property type="entry name" value="Winged helix-like DNA-binding domain superfamily/Winged helix DNA-binding domain"/>
    <property type="match status" value="1"/>
</dbReference>
<evidence type="ECO:0000313" key="5">
    <source>
        <dbReference type="EMBL" id="GIJ71728.1"/>
    </source>
</evidence>
<keyword evidence="2 3" id="KW-0238">DNA-binding</keyword>
<gene>
    <name evidence="5" type="ORF">Voc01_066450</name>
</gene>
<dbReference type="PROSITE" id="PS51755">
    <property type="entry name" value="OMPR_PHOB"/>
    <property type="match status" value="1"/>
</dbReference>
<evidence type="ECO:0000313" key="6">
    <source>
        <dbReference type="Proteomes" id="UP000635606"/>
    </source>
</evidence>
<dbReference type="GO" id="GO:0006355">
    <property type="term" value="P:regulation of DNA-templated transcription"/>
    <property type="evidence" value="ECO:0007669"/>
    <property type="project" value="InterPro"/>
</dbReference>
<dbReference type="Pfam" id="PF03704">
    <property type="entry name" value="BTAD"/>
    <property type="match status" value="1"/>
</dbReference>
<dbReference type="EMBL" id="BOPH01000089">
    <property type="protein sequence ID" value="GIJ71728.1"/>
    <property type="molecule type" value="Genomic_DNA"/>
</dbReference>
<dbReference type="InterPro" id="IPR036388">
    <property type="entry name" value="WH-like_DNA-bd_sf"/>
</dbReference>
<dbReference type="GO" id="GO:0043531">
    <property type="term" value="F:ADP binding"/>
    <property type="evidence" value="ECO:0007669"/>
    <property type="project" value="InterPro"/>
</dbReference>
<organism evidence="5 6">
    <name type="scientific">Virgisporangium ochraceum</name>
    <dbReference type="NCBI Taxonomy" id="65505"/>
    <lineage>
        <taxon>Bacteria</taxon>
        <taxon>Bacillati</taxon>
        <taxon>Actinomycetota</taxon>
        <taxon>Actinomycetes</taxon>
        <taxon>Micromonosporales</taxon>
        <taxon>Micromonosporaceae</taxon>
        <taxon>Virgisporangium</taxon>
    </lineage>
</organism>
<feature type="DNA-binding region" description="OmpR/PhoB-type" evidence="3">
    <location>
        <begin position="1"/>
        <end position="95"/>
    </location>
</feature>
<dbReference type="PANTHER" id="PTHR47691:SF3">
    <property type="entry name" value="HTH-TYPE TRANSCRIPTIONAL REGULATOR RV0890C-RELATED"/>
    <property type="match status" value="1"/>
</dbReference>
<dbReference type="SUPFAM" id="SSF48452">
    <property type="entry name" value="TPR-like"/>
    <property type="match status" value="2"/>
</dbReference>
<dbReference type="InterPro" id="IPR002182">
    <property type="entry name" value="NB-ARC"/>
</dbReference>
<dbReference type="SUPFAM" id="SSF52540">
    <property type="entry name" value="P-loop containing nucleoside triphosphate hydrolases"/>
    <property type="match status" value="1"/>
</dbReference>
<dbReference type="Gene3D" id="1.25.40.10">
    <property type="entry name" value="Tetratricopeptide repeat domain"/>
    <property type="match status" value="2"/>
</dbReference>
<protein>
    <submittedName>
        <fullName evidence="5">SARP family transcriptional regulator</fullName>
    </submittedName>
</protein>
<evidence type="ECO:0000259" key="4">
    <source>
        <dbReference type="PROSITE" id="PS51755"/>
    </source>
</evidence>
<dbReference type="AlphaFoldDB" id="A0A8J4EEK8"/>
<sequence length="969" mass="106021">MRFSIIGATALHIDGRSVPLGPLKQRALLALLLYHAGAPVRTDTIVEYLWDDRARIHHRPHLQSLISRLRAVLRRAGVGDPLVRLGTSDAYRLDVDRDLVDFHLFKSLVRSARRDADRGDHETAATDLSTALGLWHDVPVADLRGPLAEHLRRDMNQVHLEASKLLAGSLLATGRHEPAAAVLEPLLHEHDVDETVAALWISVLCAVGRNTDARVYYSEFRQRFRRTIRAEPSIDLPATMRRPAGGRAPDTAVPNQLPPDIPDHVGHEGVLAEIDALTGSGRVIAISGMPGGGKTSLLIRWAHRQRHRFDGVLFLDARAFGPTPPVPPEEALGRFLHALGVPADRIPDGIEDRHERLNSVLAGRRVLLLLDNVRDTDLVRALLPSGDTCLTLITSRSRLRGLTIRDGVRCVTVPPLPADACLAMLRALIGARRTDAEPEAVLRLVGISGGLPLALRIIGEHVAERPRARLADLADELRDHLLDLDEDDPDASLAATFNWSYVDLDPLCARLFRALGWYPGPSFGAGAAAAVLGVDAAAAQRLLNRLAKAHLVSHHDTARRYVVHDLLRQYAATCGRREDTPEEIRAAQRRLLDWILLSAANAASLLAPHRSPVPDLPAVTDVRPERFLATDALGGQEASESEALKWCMAERENLLAVTRLALREGFHRHGWQIPNAVHEIFNRSGDQSDTLESQRLAVAAARLDQHVFGEICSLNNLGAASFVRHDYAGAVTSFESGRKLAQTNGYRAAELICRHNCASVLRRTGNAAEAALVYEQGLAVCRELSNRQGEAEYLHGLADARDDLGSTDLAEALYAQSLAIWQDLGSQRGQGAVHSRLASLRLRTGRLEAALENCHKALEFHDRTHDEATRCDALTTRAEVHLRMGRIADARADAQQAFDVSAELSDSRRHCQTACVLADILTATDSGRIAAERIVGEALAVWREMAEPRPAGIGERLLALATELNVRVA</sequence>
<accession>A0A8J4EEK8</accession>
<dbReference type="InterPro" id="IPR011990">
    <property type="entry name" value="TPR-like_helical_dom_sf"/>
</dbReference>
<comment type="similarity">
    <text evidence="1">Belongs to the AfsR/DnrI/RedD regulatory family.</text>
</comment>
<dbReference type="Proteomes" id="UP000635606">
    <property type="component" value="Unassembled WGS sequence"/>
</dbReference>
<comment type="caution">
    <text evidence="5">The sequence shown here is derived from an EMBL/GenBank/DDBJ whole genome shotgun (WGS) entry which is preliminary data.</text>
</comment>
<name>A0A8J4EEK8_9ACTN</name>
<dbReference type="SMART" id="SM01043">
    <property type="entry name" value="BTAD"/>
    <property type="match status" value="1"/>
</dbReference>
<reference evidence="5" key="1">
    <citation type="submission" date="2021-01" db="EMBL/GenBank/DDBJ databases">
        <title>Whole genome shotgun sequence of Virgisporangium ochraceum NBRC 16418.</title>
        <authorList>
            <person name="Komaki H."/>
            <person name="Tamura T."/>
        </authorList>
    </citation>
    <scope>NUCLEOTIDE SEQUENCE</scope>
    <source>
        <strain evidence="5">NBRC 16418</strain>
    </source>
</reference>
<dbReference type="GO" id="GO:0003677">
    <property type="term" value="F:DNA binding"/>
    <property type="evidence" value="ECO:0007669"/>
    <property type="project" value="UniProtKB-UniRule"/>
</dbReference>
<dbReference type="InterPro" id="IPR001867">
    <property type="entry name" value="OmpR/PhoB-type_DNA-bd"/>
</dbReference>
<dbReference type="InterPro" id="IPR027417">
    <property type="entry name" value="P-loop_NTPase"/>
</dbReference>
<dbReference type="Gene3D" id="3.40.50.300">
    <property type="entry name" value="P-loop containing nucleotide triphosphate hydrolases"/>
    <property type="match status" value="1"/>
</dbReference>
<dbReference type="RefSeq" id="WP_203931602.1">
    <property type="nucleotide sequence ID" value="NZ_BOPH01000089.1"/>
</dbReference>
<dbReference type="Pfam" id="PF00931">
    <property type="entry name" value="NB-ARC"/>
    <property type="match status" value="1"/>
</dbReference>
<proteinExistence type="inferred from homology"/>
<dbReference type="GO" id="GO:0000160">
    <property type="term" value="P:phosphorelay signal transduction system"/>
    <property type="evidence" value="ECO:0007669"/>
    <property type="project" value="InterPro"/>
</dbReference>
<evidence type="ECO:0000256" key="1">
    <source>
        <dbReference type="ARBA" id="ARBA00005820"/>
    </source>
</evidence>
<dbReference type="PRINTS" id="PR00364">
    <property type="entry name" value="DISEASERSIST"/>
</dbReference>
<feature type="domain" description="OmpR/PhoB-type" evidence="4">
    <location>
        <begin position="1"/>
        <end position="95"/>
    </location>
</feature>
<dbReference type="InterPro" id="IPR016032">
    <property type="entry name" value="Sig_transdc_resp-reg_C-effctor"/>
</dbReference>
<dbReference type="InterPro" id="IPR019734">
    <property type="entry name" value="TPR_rpt"/>
</dbReference>